<evidence type="ECO:0000259" key="1">
    <source>
        <dbReference type="Pfam" id="PF00144"/>
    </source>
</evidence>
<dbReference type="Gene3D" id="3.40.710.10">
    <property type="entry name" value="DD-peptidase/beta-lactamase superfamily"/>
    <property type="match status" value="1"/>
</dbReference>
<gene>
    <name evidence="2" type="ORF">GCM10022197_07850</name>
</gene>
<dbReference type="RefSeq" id="WP_204912147.1">
    <property type="nucleotide sequence ID" value="NZ_BAAAYR010000001.1"/>
</dbReference>
<keyword evidence="3" id="KW-1185">Reference proteome</keyword>
<accession>A0ABP6WT46</accession>
<comment type="caution">
    <text evidence="2">The sequence shown here is derived from an EMBL/GenBank/DDBJ whole genome shotgun (WGS) entry which is preliminary data.</text>
</comment>
<name>A0ABP6WT46_9ACTN</name>
<dbReference type="InterPro" id="IPR001466">
    <property type="entry name" value="Beta-lactam-related"/>
</dbReference>
<reference evidence="3" key="1">
    <citation type="journal article" date="2019" name="Int. J. Syst. Evol. Microbiol.">
        <title>The Global Catalogue of Microorganisms (GCM) 10K type strain sequencing project: providing services to taxonomists for standard genome sequencing and annotation.</title>
        <authorList>
            <consortium name="The Broad Institute Genomics Platform"/>
            <consortium name="The Broad Institute Genome Sequencing Center for Infectious Disease"/>
            <person name="Wu L."/>
            <person name="Ma J."/>
        </authorList>
    </citation>
    <scope>NUCLEOTIDE SEQUENCE [LARGE SCALE GENOMIC DNA]</scope>
    <source>
        <strain evidence="3">JCM 16540</strain>
    </source>
</reference>
<dbReference type="EMBL" id="BAAAYR010000001">
    <property type="protein sequence ID" value="GAA3555124.1"/>
    <property type="molecule type" value="Genomic_DNA"/>
</dbReference>
<dbReference type="SUPFAM" id="SSF56601">
    <property type="entry name" value="beta-lactamase/transpeptidase-like"/>
    <property type="match status" value="1"/>
</dbReference>
<organism evidence="2 3">
    <name type="scientific">Microlunatus spumicola</name>
    <dbReference type="NCBI Taxonomy" id="81499"/>
    <lineage>
        <taxon>Bacteria</taxon>
        <taxon>Bacillati</taxon>
        <taxon>Actinomycetota</taxon>
        <taxon>Actinomycetes</taxon>
        <taxon>Propionibacteriales</taxon>
        <taxon>Propionibacteriaceae</taxon>
        <taxon>Microlunatus</taxon>
    </lineage>
</organism>
<dbReference type="InterPro" id="IPR050491">
    <property type="entry name" value="AmpC-like"/>
</dbReference>
<protein>
    <recommendedName>
        <fullName evidence="1">Beta-lactamase-related domain-containing protein</fullName>
    </recommendedName>
</protein>
<dbReference type="PANTHER" id="PTHR46825">
    <property type="entry name" value="D-ALANYL-D-ALANINE-CARBOXYPEPTIDASE/ENDOPEPTIDASE AMPH"/>
    <property type="match status" value="1"/>
</dbReference>
<proteinExistence type="predicted"/>
<evidence type="ECO:0000313" key="3">
    <source>
        <dbReference type="Proteomes" id="UP001500767"/>
    </source>
</evidence>
<dbReference type="InterPro" id="IPR012338">
    <property type="entry name" value="Beta-lactam/transpept-like"/>
</dbReference>
<feature type="domain" description="Beta-lactamase-related" evidence="1">
    <location>
        <begin position="45"/>
        <end position="311"/>
    </location>
</feature>
<sequence length="326" mass="34634">MTSELGTGTDLLDRVRRRTRDAGYGSAEPVVVGLERHGTAPIYVASGSTRTGSRLDGDTVIYTASLAKQVTAVLAALLVREGRLDLEAPLVRWLPELPVWAGEVRLRHLLSHTSGLPEGATFGELERSGRDRTTAVVVEALARCERPASAPGSGHRYSNAGYVCLGLVLERVTSRGLAALAEERLLGPLRMGASRFWSGPEPHPPRAAPLDDAFPAPLSLGDGGLWSSAADLLRWNRALADDALGVTDLVQTPGRLDDGTLLDYAWGVGVRAHAGAAVFRHGGRWAGLCAQLVRVPGHGSLVVLALDDDEDRASSLADALLEEVLR</sequence>
<evidence type="ECO:0000313" key="2">
    <source>
        <dbReference type="EMBL" id="GAA3555124.1"/>
    </source>
</evidence>
<dbReference type="Proteomes" id="UP001500767">
    <property type="component" value="Unassembled WGS sequence"/>
</dbReference>
<dbReference type="PANTHER" id="PTHR46825:SF9">
    <property type="entry name" value="BETA-LACTAMASE-RELATED DOMAIN-CONTAINING PROTEIN"/>
    <property type="match status" value="1"/>
</dbReference>
<dbReference type="Pfam" id="PF00144">
    <property type="entry name" value="Beta-lactamase"/>
    <property type="match status" value="1"/>
</dbReference>